<dbReference type="PANTHER" id="PTHR33743">
    <property type="entry name" value="PROTEIN GOLVEN 6-RELATED"/>
    <property type="match status" value="1"/>
</dbReference>
<proteinExistence type="predicted"/>
<dbReference type="AlphaFoldDB" id="A0A5N6PIA7"/>
<evidence type="ECO:0000256" key="1">
    <source>
        <dbReference type="SAM" id="SignalP"/>
    </source>
</evidence>
<name>A0A5N6PIA7_9ASTR</name>
<evidence type="ECO:0000313" key="2">
    <source>
        <dbReference type="EMBL" id="KAD6454469.1"/>
    </source>
</evidence>
<feature type="chain" id="PRO_5024370717" evidence="1">
    <location>
        <begin position="21"/>
        <end position="141"/>
    </location>
</feature>
<protein>
    <submittedName>
        <fullName evidence="2">Uncharacterized protein</fullName>
    </submittedName>
</protein>
<gene>
    <name evidence="2" type="ORF">E3N88_09175</name>
</gene>
<sequence>MMPSMIFSLILSIFLYEAQGIRVEKLNIPASNHQELTIKSSLGNLDDGSVMATKLSSGINRKLMTQLKPCSSTTANNKNYEKDLTAAIKFTRELVEKKDMFSTTLPLKHETTEVAPEPFTDVVDITGMDYSPAKRKPPIHN</sequence>
<organism evidence="2 3">
    <name type="scientific">Mikania micrantha</name>
    <name type="common">bitter vine</name>
    <dbReference type="NCBI Taxonomy" id="192012"/>
    <lineage>
        <taxon>Eukaryota</taxon>
        <taxon>Viridiplantae</taxon>
        <taxon>Streptophyta</taxon>
        <taxon>Embryophyta</taxon>
        <taxon>Tracheophyta</taxon>
        <taxon>Spermatophyta</taxon>
        <taxon>Magnoliopsida</taxon>
        <taxon>eudicotyledons</taxon>
        <taxon>Gunneridae</taxon>
        <taxon>Pentapetalae</taxon>
        <taxon>asterids</taxon>
        <taxon>campanulids</taxon>
        <taxon>Asterales</taxon>
        <taxon>Asteraceae</taxon>
        <taxon>Asteroideae</taxon>
        <taxon>Heliantheae alliance</taxon>
        <taxon>Eupatorieae</taxon>
        <taxon>Mikania</taxon>
    </lineage>
</organism>
<feature type="signal peptide" evidence="1">
    <location>
        <begin position="1"/>
        <end position="20"/>
    </location>
</feature>
<keyword evidence="3" id="KW-1185">Reference proteome</keyword>
<dbReference type="EMBL" id="SZYD01000004">
    <property type="protein sequence ID" value="KAD6454469.1"/>
    <property type="molecule type" value="Genomic_DNA"/>
</dbReference>
<dbReference type="PANTHER" id="PTHR33743:SF19">
    <property type="entry name" value="PROTEIN GOLVEN 6"/>
    <property type="match status" value="1"/>
</dbReference>
<reference evidence="2 3" key="1">
    <citation type="submission" date="2019-05" db="EMBL/GenBank/DDBJ databases">
        <title>Mikania micrantha, genome provides insights into the molecular mechanism of rapid growth.</title>
        <authorList>
            <person name="Liu B."/>
        </authorList>
    </citation>
    <scope>NUCLEOTIDE SEQUENCE [LARGE SCALE GENOMIC DNA]</scope>
    <source>
        <strain evidence="2">NLD-2019</strain>
        <tissue evidence="2">Leaf</tissue>
    </source>
</reference>
<dbReference type="Pfam" id="PF21529">
    <property type="entry name" value="GLV1-2"/>
    <property type="match status" value="1"/>
</dbReference>
<keyword evidence="1" id="KW-0732">Signal</keyword>
<dbReference type="InterPro" id="IPR049306">
    <property type="entry name" value="GLV1-2"/>
</dbReference>
<comment type="caution">
    <text evidence="2">The sequence shown here is derived from an EMBL/GenBank/DDBJ whole genome shotgun (WGS) entry which is preliminary data.</text>
</comment>
<accession>A0A5N6PIA7</accession>
<evidence type="ECO:0000313" key="3">
    <source>
        <dbReference type="Proteomes" id="UP000326396"/>
    </source>
</evidence>
<dbReference type="Proteomes" id="UP000326396">
    <property type="component" value="Linkage Group LG12"/>
</dbReference>
<dbReference type="OrthoDB" id="1903945at2759"/>